<dbReference type="Proteomes" id="UP000182400">
    <property type="component" value="Unassembled WGS sequence"/>
</dbReference>
<dbReference type="EMBL" id="FOWP01000003">
    <property type="protein sequence ID" value="SFO91365.1"/>
    <property type="molecule type" value="Genomic_DNA"/>
</dbReference>
<sequence length="187" mass="20035">MACGLLVVVRAQLGAGRAVRGGFGEVGTTDAARHDVAQVGVAGHQPGQRRCCGGAGIAGRCRRTQRARWRCPAVRANQPGGVTDTPARGEVVGIHPPAFQQPVRRTTQHGRQQFQPLRGGQIRGAAVLCVVGDGLRPPNECAQGRQVERRRFRWSIAARYLLLAWVTPGTPGTTSNDGGCSCSRYWF</sequence>
<dbReference type="AlphaFoldDB" id="A0A1I5L269"/>
<evidence type="ECO:0000313" key="1">
    <source>
        <dbReference type="EMBL" id="SFO91365.1"/>
    </source>
</evidence>
<gene>
    <name evidence="1" type="ORF">SAMN05216601_103278</name>
</gene>
<evidence type="ECO:0000313" key="2">
    <source>
        <dbReference type="Proteomes" id="UP000182400"/>
    </source>
</evidence>
<proteinExistence type="predicted"/>
<name>A0A1I5L269_9GAMM</name>
<accession>A0A1I5L269</accession>
<organism evidence="1 2">
    <name type="scientific">Ectopseudomonas composti</name>
    <dbReference type="NCBI Taxonomy" id="658457"/>
    <lineage>
        <taxon>Bacteria</taxon>
        <taxon>Pseudomonadati</taxon>
        <taxon>Pseudomonadota</taxon>
        <taxon>Gammaproteobacteria</taxon>
        <taxon>Pseudomonadales</taxon>
        <taxon>Pseudomonadaceae</taxon>
        <taxon>Ectopseudomonas</taxon>
    </lineage>
</organism>
<reference evidence="1 2" key="1">
    <citation type="submission" date="2016-10" db="EMBL/GenBank/DDBJ databases">
        <authorList>
            <person name="de Groot N.N."/>
        </authorList>
    </citation>
    <scope>NUCLEOTIDE SEQUENCE [LARGE SCALE GENOMIC DNA]</scope>
    <source>
        <strain evidence="1 2">CCUG 59231</strain>
    </source>
</reference>
<protein>
    <submittedName>
        <fullName evidence="1">Uncharacterized protein</fullName>
    </submittedName>
</protein>